<name>A0A443SEW0_9ACAR</name>
<evidence type="ECO:0000256" key="1">
    <source>
        <dbReference type="ARBA" id="ARBA00012552"/>
    </source>
</evidence>
<feature type="compositionally biased region" description="Basic and acidic residues" evidence="9">
    <location>
        <begin position="1"/>
        <end position="12"/>
    </location>
</feature>
<organism evidence="12 13">
    <name type="scientific">Leptotrombidium deliense</name>
    <dbReference type="NCBI Taxonomy" id="299467"/>
    <lineage>
        <taxon>Eukaryota</taxon>
        <taxon>Metazoa</taxon>
        <taxon>Ecdysozoa</taxon>
        <taxon>Arthropoda</taxon>
        <taxon>Chelicerata</taxon>
        <taxon>Arachnida</taxon>
        <taxon>Acari</taxon>
        <taxon>Acariformes</taxon>
        <taxon>Trombidiformes</taxon>
        <taxon>Prostigmata</taxon>
        <taxon>Anystina</taxon>
        <taxon>Parasitengona</taxon>
        <taxon>Trombiculoidea</taxon>
        <taxon>Trombiculidae</taxon>
        <taxon>Leptotrombidium</taxon>
    </lineage>
</organism>
<evidence type="ECO:0000256" key="6">
    <source>
        <dbReference type="ARBA" id="ARBA00047984"/>
    </source>
</evidence>
<feature type="domain" description="Helicase ATP-binding" evidence="10">
    <location>
        <begin position="270"/>
        <end position="445"/>
    </location>
</feature>
<comment type="similarity">
    <text evidence="8">Belongs to the DEAD box helicase family.</text>
</comment>
<keyword evidence="2 8" id="KW-0547">Nucleotide-binding</keyword>
<feature type="region of interest" description="Disordered" evidence="9">
    <location>
        <begin position="1"/>
        <end position="82"/>
    </location>
</feature>
<dbReference type="InterPro" id="IPR014001">
    <property type="entry name" value="Helicase_ATP-bd"/>
</dbReference>
<keyword evidence="13" id="KW-1185">Reference proteome</keyword>
<dbReference type="AlphaFoldDB" id="A0A443SEW0"/>
<evidence type="ECO:0000259" key="10">
    <source>
        <dbReference type="PROSITE" id="PS51192"/>
    </source>
</evidence>
<feature type="short sequence motif" description="Q motif" evidence="7">
    <location>
        <begin position="239"/>
        <end position="267"/>
    </location>
</feature>
<dbReference type="OrthoDB" id="196131at2759"/>
<evidence type="ECO:0000313" key="12">
    <source>
        <dbReference type="EMBL" id="RWS26059.1"/>
    </source>
</evidence>
<dbReference type="GO" id="GO:0003676">
    <property type="term" value="F:nucleic acid binding"/>
    <property type="evidence" value="ECO:0007669"/>
    <property type="project" value="InterPro"/>
</dbReference>
<dbReference type="SUPFAM" id="SSF52540">
    <property type="entry name" value="P-loop containing nucleoside triphosphate hydrolases"/>
    <property type="match status" value="2"/>
</dbReference>
<keyword evidence="5 8" id="KW-0067">ATP-binding</keyword>
<dbReference type="PROSITE" id="PS51192">
    <property type="entry name" value="HELICASE_ATP_BIND_1"/>
    <property type="match status" value="1"/>
</dbReference>
<accession>A0A443SEW0</accession>
<comment type="catalytic activity">
    <reaction evidence="6">
        <text>ATP + H2O = ADP + phosphate + H(+)</text>
        <dbReference type="Rhea" id="RHEA:13065"/>
        <dbReference type="ChEBI" id="CHEBI:15377"/>
        <dbReference type="ChEBI" id="CHEBI:15378"/>
        <dbReference type="ChEBI" id="CHEBI:30616"/>
        <dbReference type="ChEBI" id="CHEBI:43474"/>
        <dbReference type="ChEBI" id="CHEBI:456216"/>
        <dbReference type="EC" id="3.6.4.13"/>
    </reaction>
</comment>
<dbReference type="VEuPathDB" id="VectorBase:LDEU005982"/>
<dbReference type="EC" id="3.6.4.13" evidence="1"/>
<keyword evidence="4 8" id="KW-0347">Helicase</keyword>
<feature type="compositionally biased region" description="Polar residues" evidence="9">
    <location>
        <begin position="26"/>
        <end position="43"/>
    </location>
</feature>
<evidence type="ECO:0000259" key="11">
    <source>
        <dbReference type="PROSITE" id="PS51195"/>
    </source>
</evidence>
<dbReference type="InterPro" id="IPR027417">
    <property type="entry name" value="P-loop_NTPase"/>
</dbReference>
<dbReference type="PROSITE" id="PS51195">
    <property type="entry name" value="Q_MOTIF"/>
    <property type="match status" value="1"/>
</dbReference>
<dbReference type="InterPro" id="IPR011545">
    <property type="entry name" value="DEAD/DEAH_box_helicase_dom"/>
</dbReference>
<evidence type="ECO:0000256" key="4">
    <source>
        <dbReference type="ARBA" id="ARBA00022806"/>
    </source>
</evidence>
<evidence type="ECO:0000256" key="3">
    <source>
        <dbReference type="ARBA" id="ARBA00022801"/>
    </source>
</evidence>
<dbReference type="InterPro" id="IPR014014">
    <property type="entry name" value="RNA_helicase_DEAD_Q_motif"/>
</dbReference>
<comment type="caution">
    <text evidence="12">The sequence shown here is derived from an EMBL/GenBank/DDBJ whole genome shotgun (WGS) entry which is preliminary data.</text>
</comment>
<dbReference type="Proteomes" id="UP000288716">
    <property type="component" value="Unassembled WGS sequence"/>
</dbReference>
<keyword evidence="3 8" id="KW-0378">Hydrolase</keyword>
<reference evidence="12 13" key="1">
    <citation type="journal article" date="2018" name="Gigascience">
        <title>Genomes of trombidid mites reveal novel predicted allergens and laterally-transferred genes associated with secondary metabolism.</title>
        <authorList>
            <person name="Dong X."/>
            <person name="Chaisiri K."/>
            <person name="Xia D."/>
            <person name="Armstrong S.D."/>
            <person name="Fang Y."/>
            <person name="Donnelly M.J."/>
            <person name="Kadowaki T."/>
            <person name="McGarry J.W."/>
            <person name="Darby A.C."/>
            <person name="Makepeace B.L."/>
        </authorList>
    </citation>
    <scope>NUCLEOTIDE SEQUENCE [LARGE SCALE GENOMIC DNA]</scope>
    <source>
        <strain evidence="12">UoL-UT</strain>
    </source>
</reference>
<dbReference type="PROSITE" id="PS00039">
    <property type="entry name" value="DEAD_ATP_HELICASE"/>
    <property type="match status" value="1"/>
</dbReference>
<feature type="compositionally biased region" description="Acidic residues" evidence="9">
    <location>
        <begin position="71"/>
        <end position="82"/>
    </location>
</feature>
<dbReference type="Gene3D" id="3.40.50.300">
    <property type="entry name" value="P-loop containing nucleotide triphosphate hydrolases"/>
    <property type="match status" value="2"/>
</dbReference>
<gene>
    <name evidence="12" type="ORF">B4U80_08040</name>
</gene>
<evidence type="ECO:0000256" key="2">
    <source>
        <dbReference type="ARBA" id="ARBA00022741"/>
    </source>
</evidence>
<dbReference type="STRING" id="299467.A0A443SEW0"/>
<dbReference type="FunFam" id="3.40.50.300:FF:000079">
    <property type="entry name" value="probable ATP-dependent RNA helicase DDX17"/>
    <property type="match status" value="1"/>
</dbReference>
<feature type="domain" description="DEAD-box RNA helicase Q" evidence="11">
    <location>
        <begin position="239"/>
        <end position="267"/>
    </location>
</feature>
<dbReference type="CDD" id="cd17952">
    <property type="entry name" value="DEADc_DDX42"/>
    <property type="match status" value="1"/>
</dbReference>
<evidence type="ECO:0000256" key="8">
    <source>
        <dbReference type="RuleBase" id="RU000492"/>
    </source>
</evidence>
<dbReference type="GO" id="GO:0003724">
    <property type="term" value="F:RNA helicase activity"/>
    <property type="evidence" value="ECO:0007669"/>
    <property type="project" value="UniProtKB-EC"/>
</dbReference>
<evidence type="ECO:0000256" key="7">
    <source>
        <dbReference type="PROSITE-ProRule" id="PRU00552"/>
    </source>
</evidence>
<dbReference type="SMART" id="SM00487">
    <property type="entry name" value="DEXDc"/>
    <property type="match status" value="1"/>
</dbReference>
<sequence>MFRREQRNDCRPDYSSVAPPPDLNKRQSFTTMSQQANSTPTFSRQKKMKSEDDYFDDDDDENNKHNYVSKEDDDDDEEDDPLDAFMAGIESEVKKQSKPQTVKETTIPMSSKRKDVKSLKGVRDDIESEDIQESYYRYMEENPNAGIGTFANSDDEEAAAAAGIDIEYDEDGNPVVPKSSKYIDPLPSIDHSLIEYNKFEKNFYIESEDIKELKTVEVNELRNRLGIRVLGASPPKPVTSFAHFGFDEQLMKIIRKQEYTQPTPIQAQGIPVVLSGRDLIGIAKTGSGKTAAYIWPMLVHIMDQKELEPGDGPIGLILAPTRELSQQIYIEAKKFGKAYGVSVICAYGGANKYELSKDMEAGAEIIVATPGRMIDMIKMKATNLRRVTMLVLDEADRMFDMGFEVQVRSICDHVRPDRQCLMFSATFKKKVERVARDVLTDPIKVIQGELGEANEDVEQIVKVLADGSEKWEWLNAKLVEFTSNGSVLIFVTKKANAEELANNLKVRQYELLLIHGDMEQAERNK</sequence>
<dbReference type="GO" id="GO:0005524">
    <property type="term" value="F:ATP binding"/>
    <property type="evidence" value="ECO:0007669"/>
    <property type="project" value="UniProtKB-KW"/>
</dbReference>
<dbReference type="EMBL" id="NCKV01003106">
    <property type="protein sequence ID" value="RWS26059.1"/>
    <property type="molecule type" value="Genomic_DNA"/>
</dbReference>
<evidence type="ECO:0000256" key="5">
    <source>
        <dbReference type="ARBA" id="ARBA00022840"/>
    </source>
</evidence>
<evidence type="ECO:0000313" key="13">
    <source>
        <dbReference type="Proteomes" id="UP000288716"/>
    </source>
</evidence>
<evidence type="ECO:0000256" key="9">
    <source>
        <dbReference type="SAM" id="MobiDB-lite"/>
    </source>
</evidence>
<dbReference type="InterPro" id="IPR000629">
    <property type="entry name" value="RNA-helicase_DEAD-box_CS"/>
</dbReference>
<dbReference type="PANTHER" id="PTHR47958">
    <property type="entry name" value="ATP-DEPENDENT RNA HELICASE DBP3"/>
    <property type="match status" value="1"/>
</dbReference>
<dbReference type="GO" id="GO:0016787">
    <property type="term" value="F:hydrolase activity"/>
    <property type="evidence" value="ECO:0007669"/>
    <property type="project" value="UniProtKB-KW"/>
</dbReference>
<dbReference type="Pfam" id="PF00270">
    <property type="entry name" value="DEAD"/>
    <property type="match status" value="1"/>
</dbReference>
<protein>
    <recommendedName>
        <fullName evidence="1">RNA helicase</fullName>
        <ecNumber evidence="1">3.6.4.13</ecNumber>
    </recommendedName>
</protein>
<proteinExistence type="inferred from homology"/>
<feature type="non-terminal residue" evidence="12">
    <location>
        <position position="525"/>
    </location>
</feature>